<dbReference type="EMBL" id="CP072167">
    <property type="protein sequence ID" value="QYA07307.1"/>
    <property type="molecule type" value="Genomic_DNA"/>
</dbReference>
<gene>
    <name evidence="1" type="ORF">J5285_00805</name>
</gene>
<name>A0ABX8T244_9HYPH</name>
<sequence length="50" mass="5723">MSEKSRENGKNDRETPQLIRGAEWVDVLSRFWSILVSTLKNANGKKFGND</sequence>
<protein>
    <submittedName>
        <fullName evidence="1">Uncharacterized protein</fullName>
    </submittedName>
</protein>
<reference evidence="1 2" key="1">
    <citation type="submission" date="2021-03" db="EMBL/GenBank/DDBJ databases">
        <title>Rapid diversification of plasmids in a genus of pathogenic and nitrogen fixing bacteria.</title>
        <authorList>
            <person name="Weisberg A.J."/>
            <person name="Miller M."/>
            <person name="Ream W."/>
            <person name="Grunwald N.J."/>
            <person name="Chang J.H."/>
        </authorList>
    </citation>
    <scope>NUCLEOTIDE SEQUENCE [LARGE SCALE GENOMIC DNA]</scope>
    <source>
        <strain evidence="1 2">AF3.44</strain>
    </source>
</reference>
<organism evidence="1 2">
    <name type="scientific">Agrobacterium larrymoorei</name>
    <dbReference type="NCBI Taxonomy" id="160699"/>
    <lineage>
        <taxon>Bacteria</taxon>
        <taxon>Pseudomonadati</taxon>
        <taxon>Pseudomonadota</taxon>
        <taxon>Alphaproteobacteria</taxon>
        <taxon>Hyphomicrobiales</taxon>
        <taxon>Rhizobiaceae</taxon>
        <taxon>Rhizobium/Agrobacterium group</taxon>
        <taxon>Agrobacterium</taxon>
    </lineage>
</organism>
<dbReference type="RefSeq" id="WP_157835802.1">
    <property type="nucleotide sequence ID" value="NZ_CP039691.1"/>
</dbReference>
<accession>A0ABX8T244</accession>
<evidence type="ECO:0000313" key="2">
    <source>
        <dbReference type="Proteomes" id="UP000826513"/>
    </source>
</evidence>
<dbReference type="Proteomes" id="UP000826513">
    <property type="component" value="Chromosome 1"/>
</dbReference>
<keyword evidence="2" id="KW-1185">Reference proteome</keyword>
<proteinExistence type="predicted"/>
<evidence type="ECO:0000313" key="1">
    <source>
        <dbReference type="EMBL" id="QYA07307.1"/>
    </source>
</evidence>